<name>A0A4D6LPM3_VIGUN</name>
<evidence type="ECO:0000313" key="3">
    <source>
        <dbReference type="Proteomes" id="UP000501690"/>
    </source>
</evidence>
<dbReference type="Proteomes" id="UP000501690">
    <property type="component" value="Linkage Group LG4"/>
</dbReference>
<evidence type="ECO:0000256" key="1">
    <source>
        <dbReference type="SAM" id="MobiDB-lite"/>
    </source>
</evidence>
<protein>
    <submittedName>
        <fullName evidence="2">Uncharacterized protein</fullName>
    </submittedName>
</protein>
<reference evidence="2 3" key="1">
    <citation type="submission" date="2019-04" db="EMBL/GenBank/DDBJ databases">
        <title>An improved genome assembly and genetic linkage map for asparagus bean, Vigna unguiculata ssp. sesquipedialis.</title>
        <authorList>
            <person name="Xia Q."/>
            <person name="Zhang R."/>
            <person name="Dong Y."/>
        </authorList>
    </citation>
    <scope>NUCLEOTIDE SEQUENCE [LARGE SCALE GENOMIC DNA]</scope>
    <source>
        <tissue evidence="2">Leaf</tissue>
    </source>
</reference>
<gene>
    <name evidence="2" type="ORF">DEO72_LG4g1416</name>
</gene>
<dbReference type="EMBL" id="CP039348">
    <property type="protein sequence ID" value="QCD90460.1"/>
    <property type="molecule type" value="Genomic_DNA"/>
</dbReference>
<sequence>MLETIDDKRETRRRKKGSSAGEENRRGRTGGCGCCRCYGENMEDLRQARALVLEHLDEVTPPVATESGRE</sequence>
<evidence type="ECO:0000313" key="2">
    <source>
        <dbReference type="EMBL" id="QCD90460.1"/>
    </source>
</evidence>
<feature type="compositionally biased region" description="Basic and acidic residues" evidence="1">
    <location>
        <begin position="1"/>
        <end position="10"/>
    </location>
</feature>
<dbReference type="AlphaFoldDB" id="A0A4D6LPM3"/>
<proteinExistence type="predicted"/>
<organism evidence="2 3">
    <name type="scientific">Vigna unguiculata</name>
    <name type="common">Cowpea</name>
    <dbReference type="NCBI Taxonomy" id="3917"/>
    <lineage>
        <taxon>Eukaryota</taxon>
        <taxon>Viridiplantae</taxon>
        <taxon>Streptophyta</taxon>
        <taxon>Embryophyta</taxon>
        <taxon>Tracheophyta</taxon>
        <taxon>Spermatophyta</taxon>
        <taxon>Magnoliopsida</taxon>
        <taxon>eudicotyledons</taxon>
        <taxon>Gunneridae</taxon>
        <taxon>Pentapetalae</taxon>
        <taxon>rosids</taxon>
        <taxon>fabids</taxon>
        <taxon>Fabales</taxon>
        <taxon>Fabaceae</taxon>
        <taxon>Papilionoideae</taxon>
        <taxon>50 kb inversion clade</taxon>
        <taxon>NPAAA clade</taxon>
        <taxon>indigoferoid/millettioid clade</taxon>
        <taxon>Phaseoleae</taxon>
        <taxon>Vigna</taxon>
    </lineage>
</organism>
<keyword evidence="3" id="KW-1185">Reference proteome</keyword>
<accession>A0A4D6LPM3</accession>
<feature type="region of interest" description="Disordered" evidence="1">
    <location>
        <begin position="1"/>
        <end position="30"/>
    </location>
</feature>